<proteinExistence type="predicted"/>
<keyword evidence="2" id="KW-1185">Reference proteome</keyword>
<dbReference type="EMBL" id="JARKIB010000129">
    <property type="protein sequence ID" value="KAJ7735028.1"/>
    <property type="molecule type" value="Genomic_DNA"/>
</dbReference>
<evidence type="ECO:0000313" key="2">
    <source>
        <dbReference type="Proteomes" id="UP001215598"/>
    </source>
</evidence>
<sequence length="245" mass="27954">MLKAIAKYNVPEPYHRVRGRCRTAENVHHSQLPSGWCSILFHVRTARKVLVLEHCLMVGWPGNWRAFPPEADKSFMGDHLLVRPVATEEFHAVTSKIITHLTKLSLTPPACTVVNCPIPPHTHTTSPRRITNFEPTPLSEHVEIILGVVIPNLKKGDKEDPCLSLASRSEESSDKFHFWAMYLEGKIRIEFRDHVEIEPHGQKIFDELFMEQEVLGKAVASWNTVRCKETANINIIDVEEEELVE</sequence>
<evidence type="ECO:0000313" key="1">
    <source>
        <dbReference type="EMBL" id="KAJ7735028.1"/>
    </source>
</evidence>
<name>A0AAD7MVN6_9AGAR</name>
<gene>
    <name evidence="1" type="ORF">B0H16DRAFT_1467322</name>
</gene>
<dbReference type="Proteomes" id="UP001215598">
    <property type="component" value="Unassembled WGS sequence"/>
</dbReference>
<dbReference type="AlphaFoldDB" id="A0AAD7MVN6"/>
<accession>A0AAD7MVN6</accession>
<comment type="caution">
    <text evidence="1">The sequence shown here is derived from an EMBL/GenBank/DDBJ whole genome shotgun (WGS) entry which is preliminary data.</text>
</comment>
<reference evidence="1" key="1">
    <citation type="submission" date="2023-03" db="EMBL/GenBank/DDBJ databases">
        <title>Massive genome expansion in bonnet fungi (Mycena s.s.) driven by repeated elements and novel gene families across ecological guilds.</title>
        <authorList>
            <consortium name="Lawrence Berkeley National Laboratory"/>
            <person name="Harder C.B."/>
            <person name="Miyauchi S."/>
            <person name="Viragh M."/>
            <person name="Kuo A."/>
            <person name="Thoen E."/>
            <person name="Andreopoulos B."/>
            <person name="Lu D."/>
            <person name="Skrede I."/>
            <person name="Drula E."/>
            <person name="Henrissat B."/>
            <person name="Morin E."/>
            <person name="Kohler A."/>
            <person name="Barry K."/>
            <person name="LaButti K."/>
            <person name="Morin E."/>
            <person name="Salamov A."/>
            <person name="Lipzen A."/>
            <person name="Mereny Z."/>
            <person name="Hegedus B."/>
            <person name="Baldrian P."/>
            <person name="Stursova M."/>
            <person name="Weitz H."/>
            <person name="Taylor A."/>
            <person name="Grigoriev I.V."/>
            <person name="Nagy L.G."/>
            <person name="Martin F."/>
            <person name="Kauserud H."/>
        </authorList>
    </citation>
    <scope>NUCLEOTIDE SEQUENCE</scope>
    <source>
        <strain evidence="1">CBHHK182m</strain>
    </source>
</reference>
<organism evidence="1 2">
    <name type="scientific">Mycena metata</name>
    <dbReference type="NCBI Taxonomy" id="1033252"/>
    <lineage>
        <taxon>Eukaryota</taxon>
        <taxon>Fungi</taxon>
        <taxon>Dikarya</taxon>
        <taxon>Basidiomycota</taxon>
        <taxon>Agaricomycotina</taxon>
        <taxon>Agaricomycetes</taxon>
        <taxon>Agaricomycetidae</taxon>
        <taxon>Agaricales</taxon>
        <taxon>Marasmiineae</taxon>
        <taxon>Mycenaceae</taxon>
        <taxon>Mycena</taxon>
    </lineage>
</organism>
<protein>
    <submittedName>
        <fullName evidence="1">Uncharacterized protein</fullName>
    </submittedName>
</protein>